<dbReference type="InterPro" id="IPR005225">
    <property type="entry name" value="Small_GTP-bd"/>
</dbReference>
<dbReference type="SUPFAM" id="SSF52540">
    <property type="entry name" value="P-loop containing nucleoside triphosphate hydrolases"/>
    <property type="match status" value="1"/>
</dbReference>
<accession>A0A8H3TTF6</accession>
<feature type="compositionally biased region" description="Basic and acidic residues" evidence="2">
    <location>
        <begin position="154"/>
        <end position="164"/>
    </location>
</feature>
<comment type="caution">
    <text evidence="3">The sequence shown here is derived from an EMBL/GenBank/DDBJ whole genome shotgun (WGS) entry which is preliminary data.</text>
</comment>
<keyword evidence="1" id="KW-0547">Nucleotide-binding</keyword>
<dbReference type="PROSITE" id="PS51419">
    <property type="entry name" value="RAB"/>
    <property type="match status" value="1"/>
</dbReference>
<name>A0A8H3TTF6_9TREE</name>
<dbReference type="PANTHER" id="PTHR47978">
    <property type="match status" value="1"/>
</dbReference>
<dbReference type="SMART" id="SM00173">
    <property type="entry name" value="RAS"/>
    <property type="match status" value="1"/>
</dbReference>
<evidence type="ECO:0008006" key="5">
    <source>
        <dbReference type="Google" id="ProtNLM"/>
    </source>
</evidence>
<dbReference type="PROSITE" id="PS51421">
    <property type="entry name" value="RAS"/>
    <property type="match status" value="1"/>
</dbReference>
<dbReference type="Gene3D" id="3.40.50.300">
    <property type="entry name" value="P-loop containing nucleotide triphosphate hydrolases"/>
    <property type="match status" value="1"/>
</dbReference>
<feature type="region of interest" description="Disordered" evidence="2">
    <location>
        <begin position="426"/>
        <end position="467"/>
    </location>
</feature>
<feature type="compositionally biased region" description="Polar residues" evidence="2">
    <location>
        <begin position="442"/>
        <end position="451"/>
    </location>
</feature>
<dbReference type="CDD" id="cd00154">
    <property type="entry name" value="Rab"/>
    <property type="match status" value="1"/>
</dbReference>
<feature type="region of interest" description="Disordered" evidence="2">
    <location>
        <begin position="208"/>
        <end position="238"/>
    </location>
</feature>
<dbReference type="FunFam" id="3.40.50.300:FF:001447">
    <property type="entry name" value="Ras-related protein Rab-1B"/>
    <property type="match status" value="1"/>
</dbReference>
<dbReference type="GO" id="GO:0003924">
    <property type="term" value="F:GTPase activity"/>
    <property type="evidence" value="ECO:0007669"/>
    <property type="project" value="InterPro"/>
</dbReference>
<keyword evidence="4" id="KW-1185">Reference proteome</keyword>
<dbReference type="Pfam" id="PF00071">
    <property type="entry name" value="Ras"/>
    <property type="match status" value="1"/>
</dbReference>
<dbReference type="NCBIfam" id="TIGR00231">
    <property type="entry name" value="small_GTP"/>
    <property type="match status" value="1"/>
</dbReference>
<feature type="compositionally biased region" description="Basic and acidic residues" evidence="2">
    <location>
        <begin position="38"/>
        <end position="47"/>
    </location>
</feature>
<feature type="compositionally biased region" description="Pro residues" evidence="2">
    <location>
        <begin position="456"/>
        <end position="467"/>
    </location>
</feature>
<dbReference type="InterPro" id="IPR027417">
    <property type="entry name" value="P-loop_NTPase"/>
</dbReference>
<evidence type="ECO:0000256" key="1">
    <source>
        <dbReference type="ARBA" id="ARBA00022741"/>
    </source>
</evidence>
<dbReference type="AlphaFoldDB" id="A0A8H3TTF6"/>
<dbReference type="Proteomes" id="UP000620104">
    <property type="component" value="Unassembled WGS sequence"/>
</dbReference>
<evidence type="ECO:0000313" key="3">
    <source>
        <dbReference type="EMBL" id="GHJ86867.1"/>
    </source>
</evidence>
<gene>
    <name evidence="3" type="ORF">NliqN6_3269</name>
</gene>
<dbReference type="PRINTS" id="PR00449">
    <property type="entry name" value="RASTRNSFRMNG"/>
</dbReference>
<dbReference type="GO" id="GO:0005525">
    <property type="term" value="F:GTP binding"/>
    <property type="evidence" value="ECO:0007669"/>
    <property type="project" value="InterPro"/>
</dbReference>
<feature type="compositionally biased region" description="Low complexity" evidence="2">
    <location>
        <begin position="27"/>
        <end position="37"/>
    </location>
</feature>
<dbReference type="EMBL" id="BLZA01000019">
    <property type="protein sequence ID" value="GHJ86867.1"/>
    <property type="molecule type" value="Genomic_DNA"/>
</dbReference>
<dbReference type="SMART" id="SM00175">
    <property type="entry name" value="RAB"/>
    <property type="match status" value="1"/>
</dbReference>
<dbReference type="OrthoDB" id="26525at2759"/>
<reference evidence="3" key="1">
    <citation type="submission" date="2020-07" db="EMBL/GenBank/DDBJ databases">
        <title>Draft Genome Sequence of a Deep-Sea Yeast, Naganishia (Cryptococcus) liquefaciens strain N6.</title>
        <authorList>
            <person name="Han Y.W."/>
            <person name="Kajitani R."/>
            <person name="Morimoto H."/>
            <person name="Parhat M."/>
            <person name="Tsubouchi H."/>
            <person name="Bakenova O."/>
            <person name="Ogata M."/>
            <person name="Argunhan B."/>
            <person name="Aoki R."/>
            <person name="Kajiwara S."/>
            <person name="Itoh T."/>
            <person name="Iwasaki H."/>
        </authorList>
    </citation>
    <scope>NUCLEOTIDE SEQUENCE</scope>
    <source>
        <strain evidence="3">N6</strain>
    </source>
</reference>
<dbReference type="SMART" id="SM00174">
    <property type="entry name" value="RHO"/>
    <property type="match status" value="1"/>
</dbReference>
<dbReference type="SMART" id="SM00176">
    <property type="entry name" value="RAN"/>
    <property type="match status" value="1"/>
</dbReference>
<feature type="compositionally biased region" description="Polar residues" evidence="2">
    <location>
        <begin position="58"/>
        <end position="77"/>
    </location>
</feature>
<feature type="region of interest" description="Disordered" evidence="2">
    <location>
        <begin position="1"/>
        <end position="90"/>
    </location>
</feature>
<protein>
    <recommendedName>
        <fullName evidence="5">GTP-binding protein</fullName>
    </recommendedName>
</protein>
<proteinExistence type="predicted"/>
<evidence type="ECO:0000313" key="4">
    <source>
        <dbReference type="Proteomes" id="UP000620104"/>
    </source>
</evidence>
<organism evidence="3 4">
    <name type="scientific">Naganishia liquefaciens</name>
    <dbReference type="NCBI Taxonomy" id="104408"/>
    <lineage>
        <taxon>Eukaryota</taxon>
        <taxon>Fungi</taxon>
        <taxon>Dikarya</taxon>
        <taxon>Basidiomycota</taxon>
        <taxon>Agaricomycotina</taxon>
        <taxon>Tremellomycetes</taxon>
        <taxon>Filobasidiales</taxon>
        <taxon>Filobasidiaceae</taxon>
        <taxon>Naganishia</taxon>
    </lineage>
</organism>
<feature type="region of interest" description="Disordered" evidence="2">
    <location>
        <begin position="112"/>
        <end position="164"/>
    </location>
</feature>
<evidence type="ECO:0000256" key="2">
    <source>
        <dbReference type="SAM" id="MobiDB-lite"/>
    </source>
</evidence>
<dbReference type="InterPro" id="IPR001806">
    <property type="entry name" value="Small_GTPase"/>
</dbReference>
<sequence length="714" mass="78755">MTTMASVPFPKGPSWVQPLATAPLNDTPSPSTTYSRTRPTDTRRRTETSYAALPLPRPQQQLTRSQTGLQRKAFSNESRQKDDGSSGFSSTVECDVRRVTTEFPSYESFQKLHTAKARDDRSLQRPSPFRRRTSGDSSEEDASDGESVPYARRPVLDRPRPRSTHFVDFDDAQLSFQRRDRIDNRLRRQSTRRSLELGRFRFREKEDEGVSKIVHTTPSNTDSDEGRRRPQTPLESAGRNVRLKEDLYDELSRGRGMIARRGSEILVRPRDDVIEAKVVLLGSQGVGKTCLAKRYTEGVFSAQPATVNASLFTRKSVHDGVAVRLQIWDTCGEEKHRSLTKLYYRGAHVALILYDITDLQSFEDVRDWITELRNVSDETDIFVVGAKYDLAKAGKRKVDRRYARWKLATWLGVETGENLQYLSEQAGGTPAAMPGSERPQPSDFSSTSAAQNKRNPPLPLLSPRPLQPSKPGAYRLLSLLSIPSMKGSASAVLDDDETDALTSSITLHPGSRIQSGKRANSTSAATSLMTMLMQGSSSAQTISPHKLPTSGSTSGLNLISATSIAPRRKSEDWSMNKAKDDFLRALGNANPQESEATRALKRTSGELLRPYSTNLASSSASIGGIKEYVVDDHNGWGKIILGTGVRIGETSATTGKGVTEIFASLTSQLVAKRQQIRIEQARRAREVIDIANDELNAKSAKGTSKGRTGASCCA</sequence>